<dbReference type="GO" id="GO:0004519">
    <property type="term" value="F:endonuclease activity"/>
    <property type="evidence" value="ECO:0007669"/>
    <property type="project" value="UniProtKB-KW"/>
</dbReference>
<feature type="domain" description="YDG" evidence="1">
    <location>
        <begin position="7"/>
        <end position="148"/>
    </location>
</feature>
<evidence type="ECO:0000259" key="1">
    <source>
        <dbReference type="PROSITE" id="PS51015"/>
    </source>
</evidence>
<dbReference type="InterPro" id="IPR036987">
    <property type="entry name" value="SRA-YDG_sf"/>
</dbReference>
<dbReference type="Pfam" id="PF13391">
    <property type="entry name" value="HNH_2"/>
    <property type="match status" value="1"/>
</dbReference>
<dbReference type="SUPFAM" id="SSF88697">
    <property type="entry name" value="PUA domain-like"/>
    <property type="match status" value="1"/>
</dbReference>
<keyword evidence="2" id="KW-0540">Nuclease</keyword>
<accession>A0ABT9N189</accession>
<protein>
    <submittedName>
        <fullName evidence="2">Restriction endonuclease</fullName>
    </submittedName>
</protein>
<reference evidence="2 3" key="1">
    <citation type="submission" date="2023-07" db="EMBL/GenBank/DDBJ databases">
        <title>Sequencing the genomes of 1000 actinobacteria strains.</title>
        <authorList>
            <person name="Klenk H.-P."/>
        </authorList>
    </citation>
    <scope>NUCLEOTIDE SEQUENCE [LARGE SCALE GENOMIC DNA]</scope>
    <source>
        <strain evidence="2 3">DSM 44710</strain>
    </source>
</reference>
<dbReference type="Pfam" id="PF02182">
    <property type="entry name" value="SAD_SRA"/>
    <property type="match status" value="1"/>
</dbReference>
<evidence type="ECO:0000313" key="2">
    <source>
        <dbReference type="EMBL" id="MDP9797472.1"/>
    </source>
</evidence>
<dbReference type="InterPro" id="IPR045134">
    <property type="entry name" value="UHRF1/2-like"/>
</dbReference>
<dbReference type="Proteomes" id="UP001240984">
    <property type="component" value="Unassembled WGS sequence"/>
</dbReference>
<keyword evidence="2" id="KW-0378">Hydrolase</keyword>
<dbReference type="PANTHER" id="PTHR14140">
    <property type="entry name" value="E3 UBIQUITIN-PROTEIN LIGASE UHRF-RELATED"/>
    <property type="match status" value="1"/>
</dbReference>
<dbReference type="SMART" id="SM00466">
    <property type="entry name" value="SRA"/>
    <property type="match status" value="1"/>
</dbReference>
<dbReference type="PROSITE" id="PS51015">
    <property type="entry name" value="YDG"/>
    <property type="match status" value="1"/>
</dbReference>
<dbReference type="RefSeq" id="WP_306834848.1">
    <property type="nucleotide sequence ID" value="NZ_JAUSRA010000001.1"/>
</dbReference>
<sequence>MRARTYGEIQGFPPGSTFVNRRDLADSGVHRPLQGGICGGKDGAESIVVSGGYVDDEDYWNEIIYTGQGGRKEGDSKHTSHQTLTLGNAGLARNHAEGYPVRVVRGSGGDPRYSPASGLRYDGLFRVVDVWHDEGRDGFQVWRFRLVAGDGAGRLDVVGDIGSVGPAERTEVTLQRLVRNTRVARRVKELHDYTCQVCGLQIRTPGGLYAEAAHVQGLGRPHNGPDTEGNVLCLCPNHHVMFDSGAIYVDDDWLVRNSEDRTVIGPLQRTGEHRMDLGWLVYHRQHYGLG</sequence>
<dbReference type="InterPro" id="IPR003615">
    <property type="entry name" value="HNH_nuc"/>
</dbReference>
<name>A0ABT9N189_9ACTN</name>
<gene>
    <name evidence="2" type="ORF">J2S43_005984</name>
</gene>
<proteinExistence type="predicted"/>
<dbReference type="EMBL" id="JAUSRA010000001">
    <property type="protein sequence ID" value="MDP9797472.1"/>
    <property type="molecule type" value="Genomic_DNA"/>
</dbReference>
<keyword evidence="3" id="KW-1185">Reference proteome</keyword>
<organism evidence="2 3">
    <name type="scientific">Catenuloplanes nepalensis</name>
    <dbReference type="NCBI Taxonomy" id="587533"/>
    <lineage>
        <taxon>Bacteria</taxon>
        <taxon>Bacillati</taxon>
        <taxon>Actinomycetota</taxon>
        <taxon>Actinomycetes</taxon>
        <taxon>Micromonosporales</taxon>
        <taxon>Micromonosporaceae</taxon>
        <taxon>Catenuloplanes</taxon>
    </lineage>
</organism>
<evidence type="ECO:0000313" key="3">
    <source>
        <dbReference type="Proteomes" id="UP001240984"/>
    </source>
</evidence>
<dbReference type="InterPro" id="IPR015947">
    <property type="entry name" value="PUA-like_sf"/>
</dbReference>
<dbReference type="Gene3D" id="2.30.280.10">
    <property type="entry name" value="SRA-YDG"/>
    <property type="match status" value="1"/>
</dbReference>
<dbReference type="CDD" id="cd00085">
    <property type="entry name" value="HNHc"/>
    <property type="match status" value="1"/>
</dbReference>
<dbReference type="InterPro" id="IPR003105">
    <property type="entry name" value="SRA_YDG"/>
</dbReference>
<keyword evidence="2" id="KW-0255">Endonuclease</keyword>
<dbReference type="PANTHER" id="PTHR14140:SF27">
    <property type="entry name" value="OS04G0289800 PROTEIN"/>
    <property type="match status" value="1"/>
</dbReference>
<comment type="caution">
    <text evidence="2">The sequence shown here is derived from an EMBL/GenBank/DDBJ whole genome shotgun (WGS) entry which is preliminary data.</text>
</comment>